<dbReference type="AlphaFoldDB" id="A0A074VE18"/>
<evidence type="ECO:0000313" key="1">
    <source>
        <dbReference type="EMBL" id="KEQ02052.1"/>
    </source>
</evidence>
<gene>
    <name evidence="1" type="ORF">SASC598J21_001650</name>
</gene>
<organism evidence="1 2">
    <name type="scientific">Snodgrassella alvi SCGC AB-598-J21</name>
    <dbReference type="NCBI Taxonomy" id="1385367"/>
    <lineage>
        <taxon>Bacteria</taxon>
        <taxon>Pseudomonadati</taxon>
        <taxon>Pseudomonadota</taxon>
        <taxon>Betaproteobacteria</taxon>
        <taxon>Neisseriales</taxon>
        <taxon>Neisseriaceae</taxon>
        <taxon>Snodgrassella</taxon>
    </lineage>
</organism>
<evidence type="ECO:0000313" key="2">
    <source>
        <dbReference type="Proteomes" id="UP000027644"/>
    </source>
</evidence>
<reference evidence="1 2" key="1">
    <citation type="journal article" date="2014" name="PLoS Genet.">
        <title>Hidden diversity in honey bee gut symbionts detected by single-cell genomics.</title>
        <authorList>
            <person name="Engel P."/>
            <person name="Stepanauskas R."/>
            <person name="Moran N."/>
        </authorList>
    </citation>
    <scope>NUCLEOTIDE SEQUENCE [LARGE SCALE GENOMIC DNA]</scope>
    <source>
        <strain evidence="1 2">SCGC AB-598-J21</strain>
    </source>
</reference>
<name>A0A074VE18_9NEIS</name>
<proteinExistence type="predicted"/>
<dbReference type="EMBL" id="AVQL01000145">
    <property type="protein sequence ID" value="KEQ02052.1"/>
    <property type="molecule type" value="Genomic_DNA"/>
</dbReference>
<sequence>AEKDNDGKWKQTHNSMYDSVYKAGAQGYNLQVNTK</sequence>
<feature type="non-terminal residue" evidence="1">
    <location>
        <position position="1"/>
    </location>
</feature>
<comment type="caution">
    <text evidence="1">The sequence shown here is derived from an EMBL/GenBank/DDBJ whole genome shotgun (WGS) entry which is preliminary data.</text>
</comment>
<accession>A0A074VE18</accession>
<protein>
    <submittedName>
        <fullName evidence="1">Uncharacterized protein</fullName>
    </submittedName>
</protein>
<dbReference type="Proteomes" id="UP000027644">
    <property type="component" value="Unassembled WGS sequence"/>
</dbReference>